<proteinExistence type="predicted"/>
<keyword evidence="3" id="KW-1185">Reference proteome</keyword>
<comment type="caution">
    <text evidence="2">The sequence shown here is derived from an EMBL/GenBank/DDBJ whole genome shotgun (WGS) entry which is preliminary data.</text>
</comment>
<dbReference type="EMBL" id="JASCZI010212866">
    <property type="protein sequence ID" value="MED6200457.1"/>
    <property type="molecule type" value="Genomic_DNA"/>
</dbReference>
<protein>
    <submittedName>
        <fullName evidence="2">Uncharacterized protein</fullName>
    </submittedName>
</protein>
<feature type="region of interest" description="Disordered" evidence="1">
    <location>
        <begin position="1"/>
        <end position="32"/>
    </location>
</feature>
<sequence length="81" mass="8558">YSRLPPPRLPVTEKTTGGFGGSDEGSMENGDGGDLEVLMGALYIRVPSILIASEGRKSVGSISNVSMKDTGGITRGKIRRY</sequence>
<evidence type="ECO:0000256" key="1">
    <source>
        <dbReference type="SAM" id="MobiDB-lite"/>
    </source>
</evidence>
<accession>A0ABU6XQV7</accession>
<gene>
    <name evidence="2" type="ORF">PIB30_085305</name>
</gene>
<evidence type="ECO:0000313" key="2">
    <source>
        <dbReference type="EMBL" id="MED6200457.1"/>
    </source>
</evidence>
<feature type="region of interest" description="Disordered" evidence="1">
    <location>
        <begin position="62"/>
        <end position="81"/>
    </location>
</feature>
<evidence type="ECO:0000313" key="3">
    <source>
        <dbReference type="Proteomes" id="UP001341840"/>
    </source>
</evidence>
<dbReference type="Proteomes" id="UP001341840">
    <property type="component" value="Unassembled WGS sequence"/>
</dbReference>
<name>A0ABU6XQV7_9FABA</name>
<reference evidence="2 3" key="1">
    <citation type="journal article" date="2023" name="Plants (Basel)">
        <title>Bridging the Gap: Combining Genomics and Transcriptomics Approaches to Understand Stylosanthes scabra, an Orphan Legume from the Brazilian Caatinga.</title>
        <authorList>
            <person name="Ferreira-Neto J.R.C."/>
            <person name="da Silva M.D."/>
            <person name="Binneck E."/>
            <person name="de Melo N.F."/>
            <person name="da Silva R.H."/>
            <person name="de Melo A.L.T.M."/>
            <person name="Pandolfi V."/>
            <person name="Bustamante F.O."/>
            <person name="Brasileiro-Vidal A.C."/>
            <person name="Benko-Iseppon A.M."/>
        </authorList>
    </citation>
    <scope>NUCLEOTIDE SEQUENCE [LARGE SCALE GENOMIC DNA]</scope>
    <source>
        <tissue evidence="2">Leaves</tissue>
    </source>
</reference>
<organism evidence="2 3">
    <name type="scientific">Stylosanthes scabra</name>
    <dbReference type="NCBI Taxonomy" id="79078"/>
    <lineage>
        <taxon>Eukaryota</taxon>
        <taxon>Viridiplantae</taxon>
        <taxon>Streptophyta</taxon>
        <taxon>Embryophyta</taxon>
        <taxon>Tracheophyta</taxon>
        <taxon>Spermatophyta</taxon>
        <taxon>Magnoliopsida</taxon>
        <taxon>eudicotyledons</taxon>
        <taxon>Gunneridae</taxon>
        <taxon>Pentapetalae</taxon>
        <taxon>rosids</taxon>
        <taxon>fabids</taxon>
        <taxon>Fabales</taxon>
        <taxon>Fabaceae</taxon>
        <taxon>Papilionoideae</taxon>
        <taxon>50 kb inversion clade</taxon>
        <taxon>dalbergioids sensu lato</taxon>
        <taxon>Dalbergieae</taxon>
        <taxon>Pterocarpus clade</taxon>
        <taxon>Stylosanthes</taxon>
    </lineage>
</organism>
<feature type="non-terminal residue" evidence="2">
    <location>
        <position position="1"/>
    </location>
</feature>